<name>A0A165XZ12_DAUCS</name>
<dbReference type="Pfam" id="PF14009">
    <property type="entry name" value="PADRE"/>
    <property type="match status" value="1"/>
</dbReference>
<organism evidence="1">
    <name type="scientific">Daucus carota subsp. sativus</name>
    <name type="common">Carrot</name>
    <dbReference type="NCBI Taxonomy" id="79200"/>
    <lineage>
        <taxon>Eukaryota</taxon>
        <taxon>Viridiplantae</taxon>
        <taxon>Streptophyta</taxon>
        <taxon>Embryophyta</taxon>
        <taxon>Tracheophyta</taxon>
        <taxon>Spermatophyta</taxon>
        <taxon>Magnoliopsida</taxon>
        <taxon>eudicotyledons</taxon>
        <taxon>Gunneridae</taxon>
        <taxon>Pentapetalae</taxon>
        <taxon>asterids</taxon>
        <taxon>campanulids</taxon>
        <taxon>Apiales</taxon>
        <taxon>Apiaceae</taxon>
        <taxon>Apioideae</taxon>
        <taxon>Scandiceae</taxon>
        <taxon>Daucinae</taxon>
        <taxon>Daucus</taxon>
        <taxon>Daucus sect. Daucus</taxon>
    </lineage>
</organism>
<dbReference type="EMBL" id="CP093346">
    <property type="protein sequence ID" value="WOG97679.1"/>
    <property type="molecule type" value="Genomic_DNA"/>
</dbReference>
<proteinExistence type="predicted"/>
<dbReference type="EMBL" id="LNRQ01000004">
    <property type="protein sequence ID" value="KZM98686.1"/>
    <property type="molecule type" value="Genomic_DNA"/>
</dbReference>
<dbReference type="InterPro" id="IPR025322">
    <property type="entry name" value="PADRE_dom"/>
</dbReference>
<dbReference type="PANTHER" id="PTHR33052">
    <property type="entry name" value="DUF4228 DOMAIN PROTEIN-RELATED"/>
    <property type="match status" value="1"/>
</dbReference>
<dbReference type="STRING" id="79200.A0A165XZ12"/>
<reference evidence="1" key="1">
    <citation type="journal article" date="2016" name="Nat. Genet.">
        <title>A high-quality carrot genome assembly provides new insights into carotenoid accumulation and asterid genome evolution.</title>
        <authorList>
            <person name="Iorizzo M."/>
            <person name="Ellison S."/>
            <person name="Senalik D."/>
            <person name="Zeng P."/>
            <person name="Satapoomin P."/>
            <person name="Huang J."/>
            <person name="Bowman M."/>
            <person name="Iovene M."/>
            <person name="Sanseverino W."/>
            <person name="Cavagnaro P."/>
            <person name="Yildiz M."/>
            <person name="Macko-Podgorni A."/>
            <person name="Moranska E."/>
            <person name="Grzebelus E."/>
            <person name="Grzebelus D."/>
            <person name="Ashrafi H."/>
            <person name="Zheng Z."/>
            <person name="Cheng S."/>
            <person name="Spooner D."/>
            <person name="Van Deynze A."/>
            <person name="Simon P."/>
        </authorList>
    </citation>
    <scope>NUCLEOTIDE SEQUENCE [LARGE SCALE GENOMIC DNA]</scope>
    <source>
        <tissue evidence="1">Leaf</tissue>
    </source>
</reference>
<reference evidence="2" key="2">
    <citation type="submission" date="2022-03" db="EMBL/GenBank/DDBJ databases">
        <title>Draft title - Genomic analysis of global carrot germplasm unveils the trajectory of domestication and the origin of high carotenoid orange carrot.</title>
        <authorList>
            <person name="Iorizzo M."/>
            <person name="Ellison S."/>
            <person name="Senalik D."/>
            <person name="Macko-Podgorni A."/>
            <person name="Grzebelus D."/>
            <person name="Bostan H."/>
            <person name="Rolling W."/>
            <person name="Curaba J."/>
            <person name="Simon P."/>
        </authorList>
    </citation>
    <scope>NUCLEOTIDE SEQUENCE</scope>
    <source>
        <tissue evidence="2">Leaf</tissue>
    </source>
</reference>
<dbReference type="Proteomes" id="UP000077755">
    <property type="component" value="Chromosome 4"/>
</dbReference>
<dbReference type="OrthoDB" id="693945at2759"/>
<evidence type="ECO:0000313" key="1">
    <source>
        <dbReference type="EMBL" id="KZM98686.1"/>
    </source>
</evidence>
<keyword evidence="3" id="KW-1185">Reference proteome</keyword>
<evidence type="ECO:0000313" key="3">
    <source>
        <dbReference type="Proteomes" id="UP000077755"/>
    </source>
</evidence>
<dbReference type="Gramene" id="KZM98686">
    <property type="protein sequence ID" value="KZM98686"/>
    <property type="gene ID" value="DCAR_013952"/>
</dbReference>
<accession>A0A165XZ12</accession>
<dbReference type="AlphaFoldDB" id="A0A165XZ12"/>
<sequence>MGVCFSVMISPDMNDNKISAASTANIVTVKGEFRQFVTPISVSQVLEQLESSPSESFVCNSDSLYYDEAIPALKSDQELQPGEIYFVLPNSKLLYPLTASEMAALAIKASAALSSSKASRSRISPLLSIEVDEKVNENSVSDGIVKTKKKGGGLDKQHDIGISRSGSIRKLQRYSSRRVKLAARSFRLKLNTIYEGSVLVY</sequence>
<dbReference type="OMA" id="HPRRNYK"/>
<dbReference type="KEGG" id="dcr:108216723"/>
<gene>
    <name evidence="1" type="ORF">DCAR_013952</name>
    <name evidence="2" type="ORF">DCAR_0417020</name>
</gene>
<evidence type="ECO:0000313" key="2">
    <source>
        <dbReference type="EMBL" id="WOG97679.1"/>
    </source>
</evidence>
<protein>
    <submittedName>
        <fullName evidence="1">Uncharacterized protein</fullName>
    </submittedName>
</protein>